<protein>
    <recommendedName>
        <fullName evidence="2">WW domain-containing protein</fullName>
    </recommendedName>
</protein>
<feature type="compositionally biased region" description="Basic and acidic residues" evidence="1">
    <location>
        <begin position="40"/>
        <end position="53"/>
    </location>
</feature>
<evidence type="ECO:0000313" key="6">
    <source>
        <dbReference type="Proteomes" id="UP000324241"/>
    </source>
</evidence>
<dbReference type="Proteomes" id="UP000324241">
    <property type="component" value="Unassembled WGS sequence"/>
</dbReference>
<organism evidence="4 5">
    <name type="scientific">Aspergillus tanneri</name>
    <dbReference type="NCBI Taxonomy" id="1220188"/>
    <lineage>
        <taxon>Eukaryota</taxon>
        <taxon>Fungi</taxon>
        <taxon>Dikarya</taxon>
        <taxon>Ascomycota</taxon>
        <taxon>Pezizomycotina</taxon>
        <taxon>Eurotiomycetes</taxon>
        <taxon>Eurotiomycetidae</taxon>
        <taxon>Eurotiales</taxon>
        <taxon>Aspergillaceae</taxon>
        <taxon>Aspergillus</taxon>
        <taxon>Aspergillus subgen. Circumdati</taxon>
    </lineage>
</organism>
<feature type="compositionally biased region" description="Polar residues" evidence="1">
    <location>
        <begin position="139"/>
        <end position="148"/>
    </location>
</feature>
<reference evidence="3 6" key="2">
    <citation type="submission" date="2019-08" db="EMBL/GenBank/DDBJ databases">
        <title>The genome sequence of a newly discovered highly antifungal drug resistant Aspergillus species, Aspergillus tanneri NIH 1004.</title>
        <authorList>
            <person name="Mounaud S."/>
            <person name="Singh I."/>
            <person name="Joardar V."/>
            <person name="Pakala S."/>
            <person name="Pakala S."/>
            <person name="Venepally P."/>
            <person name="Chung J.K."/>
            <person name="Losada L."/>
            <person name="Nierman W.C."/>
        </authorList>
    </citation>
    <scope>NUCLEOTIDE SEQUENCE [LARGE SCALE GENOMIC DNA]</scope>
    <source>
        <strain evidence="3 6">NIH1004</strain>
    </source>
</reference>
<dbReference type="EMBL" id="SOSA01000621">
    <property type="protein sequence ID" value="THC89675.1"/>
    <property type="molecule type" value="Genomic_DNA"/>
</dbReference>
<dbReference type="SUPFAM" id="SSF51045">
    <property type="entry name" value="WW domain"/>
    <property type="match status" value="1"/>
</dbReference>
<name>A0A4S3J4J3_9EURO</name>
<dbReference type="InterPro" id="IPR036020">
    <property type="entry name" value="WW_dom_sf"/>
</dbReference>
<dbReference type="InterPro" id="IPR001202">
    <property type="entry name" value="WW_dom"/>
</dbReference>
<dbReference type="GeneID" id="54328946"/>
<dbReference type="STRING" id="1220188.A0A4S3J4J3"/>
<feature type="domain" description="WW" evidence="2">
    <location>
        <begin position="12"/>
        <end position="46"/>
    </location>
</feature>
<evidence type="ECO:0000313" key="5">
    <source>
        <dbReference type="Proteomes" id="UP000308092"/>
    </source>
</evidence>
<evidence type="ECO:0000256" key="1">
    <source>
        <dbReference type="SAM" id="MobiDB-lite"/>
    </source>
</evidence>
<comment type="caution">
    <text evidence="4">The sequence shown here is derived from an EMBL/GenBank/DDBJ whole genome shotgun (WGS) entry which is preliminary data.</text>
</comment>
<dbReference type="OrthoDB" id="2530521at2759"/>
<dbReference type="Pfam" id="PF00397">
    <property type="entry name" value="WW"/>
    <property type="match status" value="1"/>
</dbReference>
<keyword evidence="5" id="KW-1185">Reference proteome</keyword>
<feature type="region of interest" description="Disordered" evidence="1">
    <location>
        <begin position="37"/>
        <end position="222"/>
    </location>
</feature>
<evidence type="ECO:0000313" key="3">
    <source>
        <dbReference type="EMBL" id="KAA8647550.1"/>
    </source>
</evidence>
<evidence type="ECO:0000259" key="2">
    <source>
        <dbReference type="PROSITE" id="PS50020"/>
    </source>
</evidence>
<dbReference type="AlphaFoldDB" id="A0A4S3J4J3"/>
<dbReference type="PROSITE" id="PS01159">
    <property type="entry name" value="WW_DOMAIN_1"/>
    <property type="match status" value="1"/>
</dbReference>
<evidence type="ECO:0000313" key="4">
    <source>
        <dbReference type="EMBL" id="THC89675.1"/>
    </source>
</evidence>
<proteinExistence type="predicted"/>
<dbReference type="PROSITE" id="PS50020">
    <property type="entry name" value="WW_DOMAIN_2"/>
    <property type="match status" value="1"/>
</dbReference>
<sequence>MSFAPPPGPPPPSVPDGWKAQFDNRYREWFFVNLRTGKSQWERPEVTTTEELHGPPSDRPPSYEDSAHANSPVVAATAAGEKKALGSNNPYNIADPGTSTLDSDARLAAQLQEEEAWAHTKSSRSHEPGTAADYYTGAAQAQSTSYGSSLVPPPQSTGPEQKQRSKGFLNKLMGKSSSRTAVGYGRPPPLPSQQQQQQPYPYPQGGYYGGYPPQPVGYSSPAYPAQGGFYSAAAPQQRRHGLGTAGAAALGVGGGLLGGALLAEAFDDHHDYVEYNDYGDGDFGGGDFGDF</sequence>
<feature type="compositionally biased region" description="Low complexity" evidence="1">
    <location>
        <begin position="192"/>
        <end position="205"/>
    </location>
</feature>
<dbReference type="CDD" id="cd00201">
    <property type="entry name" value="WW"/>
    <property type="match status" value="1"/>
</dbReference>
<reference evidence="4 5" key="1">
    <citation type="submission" date="2019-03" db="EMBL/GenBank/DDBJ databases">
        <title>The genome sequence of a newly discovered highly antifungal drug resistant Aspergillus species, Aspergillus tanneri NIH 1004.</title>
        <authorList>
            <person name="Mounaud S."/>
            <person name="Singh I."/>
            <person name="Joardar V."/>
            <person name="Pakala S."/>
            <person name="Pakala S."/>
            <person name="Venepally P."/>
            <person name="Hoover J."/>
            <person name="Nierman W."/>
            <person name="Chung J."/>
            <person name="Losada L."/>
        </authorList>
    </citation>
    <scope>NUCLEOTIDE SEQUENCE [LARGE SCALE GENOMIC DNA]</scope>
    <source>
        <strain evidence="4 5">NIH1004</strain>
    </source>
</reference>
<feature type="compositionally biased region" description="Polar residues" evidence="1">
    <location>
        <begin position="86"/>
        <end position="102"/>
    </location>
</feature>
<accession>A0A4S3J4J3</accession>
<gene>
    <name evidence="3" type="ORF">ATNIH1004_006244</name>
    <name evidence="4" type="ORF">EYZ11_010872</name>
</gene>
<dbReference type="EMBL" id="QUQM01000004">
    <property type="protein sequence ID" value="KAA8647550.1"/>
    <property type="molecule type" value="Genomic_DNA"/>
</dbReference>
<dbReference type="RefSeq" id="XP_033426911.1">
    <property type="nucleotide sequence ID" value="XM_033570879.1"/>
</dbReference>
<dbReference type="SMART" id="SM00456">
    <property type="entry name" value="WW"/>
    <property type="match status" value="1"/>
</dbReference>
<dbReference type="VEuPathDB" id="FungiDB:EYZ11_010872"/>
<dbReference type="Proteomes" id="UP000308092">
    <property type="component" value="Unassembled WGS sequence"/>
</dbReference>
<dbReference type="Gene3D" id="2.20.70.10">
    <property type="match status" value="1"/>
</dbReference>